<sequence length="97" mass="10960">MGRYLWWNDGTKMVGSFGIFDDPEAIFLTRMDVLPLRPCLFKTTCIMRHMGNDAYLCPRLEHLLTTLTFLLGRSDELSILVESGTSGANQEGDDVDE</sequence>
<evidence type="ECO:0000313" key="1">
    <source>
        <dbReference type="EMBL" id="CAI9302667.1"/>
    </source>
</evidence>
<dbReference type="AlphaFoldDB" id="A0AA36ENQ9"/>
<keyword evidence="2" id="KW-1185">Reference proteome</keyword>
<dbReference type="Proteomes" id="UP001177003">
    <property type="component" value="Chromosome 9"/>
</dbReference>
<reference evidence="1" key="1">
    <citation type="submission" date="2023-04" db="EMBL/GenBank/DDBJ databases">
        <authorList>
            <person name="Vijverberg K."/>
            <person name="Xiong W."/>
            <person name="Schranz E."/>
        </authorList>
    </citation>
    <scope>NUCLEOTIDE SEQUENCE</scope>
</reference>
<evidence type="ECO:0000313" key="2">
    <source>
        <dbReference type="Proteomes" id="UP001177003"/>
    </source>
</evidence>
<protein>
    <submittedName>
        <fullName evidence="1">Uncharacterized protein</fullName>
    </submittedName>
</protein>
<organism evidence="1 2">
    <name type="scientific">Lactuca saligna</name>
    <name type="common">Willowleaf lettuce</name>
    <dbReference type="NCBI Taxonomy" id="75948"/>
    <lineage>
        <taxon>Eukaryota</taxon>
        <taxon>Viridiplantae</taxon>
        <taxon>Streptophyta</taxon>
        <taxon>Embryophyta</taxon>
        <taxon>Tracheophyta</taxon>
        <taxon>Spermatophyta</taxon>
        <taxon>Magnoliopsida</taxon>
        <taxon>eudicotyledons</taxon>
        <taxon>Gunneridae</taxon>
        <taxon>Pentapetalae</taxon>
        <taxon>asterids</taxon>
        <taxon>campanulids</taxon>
        <taxon>Asterales</taxon>
        <taxon>Asteraceae</taxon>
        <taxon>Cichorioideae</taxon>
        <taxon>Cichorieae</taxon>
        <taxon>Lactucinae</taxon>
        <taxon>Lactuca</taxon>
    </lineage>
</organism>
<name>A0AA36ENQ9_LACSI</name>
<dbReference type="EMBL" id="OX465085">
    <property type="protein sequence ID" value="CAI9302667.1"/>
    <property type="molecule type" value="Genomic_DNA"/>
</dbReference>
<gene>
    <name evidence="1" type="ORF">LSALG_LOCUS41145</name>
</gene>
<accession>A0AA36ENQ9</accession>
<proteinExistence type="predicted"/>